<gene>
    <name evidence="10" type="ORF">MUK42_13317</name>
</gene>
<dbReference type="PANTHER" id="PTHR47944:SF18">
    <property type="entry name" value="FLAVONOID 3'-MONOOXYGENASE"/>
    <property type="match status" value="1"/>
</dbReference>
<accession>A0A9E7GPM3</accession>
<feature type="binding site" description="axial binding residue" evidence="9">
    <location>
        <position position="206"/>
    </location>
    <ligand>
        <name>heme</name>
        <dbReference type="ChEBI" id="CHEBI:30413"/>
    </ligand>
    <ligandPart>
        <name>Fe</name>
        <dbReference type="ChEBI" id="CHEBI:18248"/>
    </ligandPart>
</feature>
<dbReference type="SMR" id="A0A9E7GPM3"/>
<evidence type="ECO:0000256" key="9">
    <source>
        <dbReference type="PIRSR" id="PIRSR602401-1"/>
    </source>
</evidence>
<sequence length="273" mass="30690">MHPEHTLNCSEVHNRHWRVFRCSMLLHESVEKPVSIYLEWTWSRDKGRAESRTASMRKRLALRLSMVIGNYGANTSSSTVEWALAELTRHPDVLKRAQLERDSVVRDPASLPLMQAVVKETFRLHPPTPLSLPLMASEACEVSGYSVPKGATLLVNIWAITHDPASWPEPLEFRPARFLPGGRHESIDVKGKDFEIIPFGAGRRVCSGMSLGMRMVQPMAATLAHGFDWRLPAGMRPENLDMEEAYGLKLQRAAPLMAYPVPRLVPAAYEGRC</sequence>
<dbReference type="InterPro" id="IPR001128">
    <property type="entry name" value="Cyt_P450"/>
</dbReference>
<dbReference type="Gene3D" id="1.10.630.10">
    <property type="entry name" value="Cytochrome P450"/>
    <property type="match status" value="1"/>
</dbReference>
<keyword evidence="7 9" id="KW-0408">Iron</keyword>
<comment type="similarity">
    <text evidence="2">Belongs to the cytochrome P450 family.</text>
</comment>
<dbReference type="GO" id="GO:0016705">
    <property type="term" value="F:oxidoreductase activity, acting on paired donors, with incorporation or reduction of molecular oxygen"/>
    <property type="evidence" value="ECO:0007669"/>
    <property type="project" value="InterPro"/>
</dbReference>
<dbReference type="EMBL" id="CP097509">
    <property type="protein sequence ID" value="URE15897.1"/>
    <property type="molecule type" value="Genomic_DNA"/>
</dbReference>
<dbReference type="GO" id="GO:0004497">
    <property type="term" value="F:monooxygenase activity"/>
    <property type="evidence" value="ECO:0007669"/>
    <property type="project" value="UniProtKB-KW"/>
</dbReference>
<dbReference type="InterPro" id="IPR002401">
    <property type="entry name" value="Cyt_P450_E_grp-I"/>
</dbReference>
<keyword evidence="6" id="KW-0560">Oxidoreductase</keyword>
<proteinExistence type="inferred from homology"/>
<protein>
    <submittedName>
        <fullName evidence="10">Flavonoid</fullName>
    </submittedName>
</protein>
<evidence type="ECO:0000256" key="5">
    <source>
        <dbReference type="ARBA" id="ARBA00022857"/>
    </source>
</evidence>
<name>A0A9E7GPM3_9LILI</name>
<dbReference type="Pfam" id="PF00067">
    <property type="entry name" value="p450"/>
    <property type="match status" value="1"/>
</dbReference>
<comment type="cofactor">
    <cofactor evidence="1 9">
        <name>heme</name>
        <dbReference type="ChEBI" id="CHEBI:30413"/>
    </cofactor>
</comment>
<evidence type="ECO:0000256" key="8">
    <source>
        <dbReference type="ARBA" id="ARBA00023033"/>
    </source>
</evidence>
<dbReference type="PRINTS" id="PR00463">
    <property type="entry name" value="EP450I"/>
</dbReference>
<evidence type="ECO:0000256" key="2">
    <source>
        <dbReference type="ARBA" id="ARBA00010617"/>
    </source>
</evidence>
<evidence type="ECO:0000256" key="3">
    <source>
        <dbReference type="ARBA" id="ARBA00022617"/>
    </source>
</evidence>
<dbReference type="OrthoDB" id="2789670at2759"/>
<evidence type="ECO:0000313" key="11">
    <source>
        <dbReference type="Proteomes" id="UP001055439"/>
    </source>
</evidence>
<dbReference type="PRINTS" id="PR00385">
    <property type="entry name" value="P450"/>
</dbReference>
<dbReference type="FunFam" id="1.10.630.10:FF:000126">
    <property type="entry name" value="Predicted protein"/>
    <property type="match status" value="1"/>
</dbReference>
<dbReference type="AlphaFoldDB" id="A0A9E7GPM3"/>
<dbReference type="GO" id="GO:0020037">
    <property type="term" value="F:heme binding"/>
    <property type="evidence" value="ECO:0007669"/>
    <property type="project" value="InterPro"/>
</dbReference>
<dbReference type="GO" id="GO:0005506">
    <property type="term" value="F:iron ion binding"/>
    <property type="evidence" value="ECO:0007669"/>
    <property type="project" value="InterPro"/>
</dbReference>
<keyword evidence="3 9" id="KW-0349">Heme</keyword>
<dbReference type="SUPFAM" id="SSF48264">
    <property type="entry name" value="Cytochrome P450"/>
    <property type="match status" value="1"/>
</dbReference>
<keyword evidence="11" id="KW-1185">Reference proteome</keyword>
<organism evidence="10 11">
    <name type="scientific">Musa troglodytarum</name>
    <name type="common">fe'i banana</name>
    <dbReference type="NCBI Taxonomy" id="320322"/>
    <lineage>
        <taxon>Eukaryota</taxon>
        <taxon>Viridiplantae</taxon>
        <taxon>Streptophyta</taxon>
        <taxon>Embryophyta</taxon>
        <taxon>Tracheophyta</taxon>
        <taxon>Spermatophyta</taxon>
        <taxon>Magnoliopsida</taxon>
        <taxon>Liliopsida</taxon>
        <taxon>Zingiberales</taxon>
        <taxon>Musaceae</taxon>
        <taxon>Musa</taxon>
    </lineage>
</organism>
<evidence type="ECO:0000256" key="4">
    <source>
        <dbReference type="ARBA" id="ARBA00022723"/>
    </source>
</evidence>
<evidence type="ECO:0000256" key="1">
    <source>
        <dbReference type="ARBA" id="ARBA00001971"/>
    </source>
</evidence>
<reference evidence="10" key="1">
    <citation type="submission" date="2022-05" db="EMBL/GenBank/DDBJ databases">
        <title>The Musa troglodytarum L. genome provides insights into the mechanism of non-climacteric behaviour and enrichment of carotenoids.</title>
        <authorList>
            <person name="Wang J."/>
        </authorList>
    </citation>
    <scope>NUCLEOTIDE SEQUENCE</scope>
    <source>
        <tissue evidence="10">Leaf</tissue>
    </source>
</reference>
<dbReference type="InterPro" id="IPR036396">
    <property type="entry name" value="Cyt_P450_sf"/>
</dbReference>
<dbReference type="PANTHER" id="PTHR47944">
    <property type="entry name" value="CYTOCHROME P450 98A9"/>
    <property type="match status" value="1"/>
</dbReference>
<evidence type="ECO:0000256" key="7">
    <source>
        <dbReference type="ARBA" id="ARBA00023004"/>
    </source>
</evidence>
<keyword evidence="4 9" id="KW-0479">Metal-binding</keyword>
<evidence type="ECO:0000256" key="6">
    <source>
        <dbReference type="ARBA" id="ARBA00023002"/>
    </source>
</evidence>
<keyword evidence="5" id="KW-0521">NADP</keyword>
<keyword evidence="8" id="KW-0503">Monooxygenase</keyword>
<evidence type="ECO:0000313" key="10">
    <source>
        <dbReference type="EMBL" id="URE15897.1"/>
    </source>
</evidence>
<dbReference type="Proteomes" id="UP001055439">
    <property type="component" value="Chromosome 7"/>
</dbReference>